<dbReference type="Gene3D" id="2.60.200.30">
    <property type="entry name" value="Probable inorganic polyphosphate/atp-NAD kinase, domain 2"/>
    <property type="match status" value="1"/>
</dbReference>
<reference evidence="6 7" key="1">
    <citation type="submission" date="2014-02" db="EMBL/GenBank/DDBJ databases">
        <title>Single nucleus genome sequencing reveals high similarity among nuclei of an endomycorrhizal fungus.</title>
        <authorList>
            <person name="Lin K."/>
            <person name="Geurts R."/>
            <person name="Zhang Z."/>
            <person name="Limpens E."/>
            <person name="Saunders D.G."/>
            <person name="Mu D."/>
            <person name="Pang E."/>
            <person name="Cao H."/>
            <person name="Cha H."/>
            <person name="Lin T."/>
            <person name="Zhou Q."/>
            <person name="Shang Y."/>
            <person name="Li Y."/>
            <person name="Ivanov S."/>
            <person name="Sharma T."/>
            <person name="Velzen R.V."/>
            <person name="Ruijter N.D."/>
            <person name="Aanen D.K."/>
            <person name="Win J."/>
            <person name="Kamoun S."/>
            <person name="Bisseling T."/>
            <person name="Huang S."/>
        </authorList>
    </citation>
    <scope>NUCLEOTIDE SEQUENCE [LARGE SCALE GENOMIC DNA]</scope>
    <source>
        <strain evidence="7">DAOM197198w</strain>
    </source>
</reference>
<dbReference type="PANTHER" id="PTHR20275">
    <property type="entry name" value="NAD KINASE"/>
    <property type="match status" value="1"/>
</dbReference>
<dbReference type="GO" id="GO:0003951">
    <property type="term" value="F:NAD+ kinase activity"/>
    <property type="evidence" value="ECO:0007669"/>
    <property type="project" value="InterPro"/>
</dbReference>
<dbReference type="InterPro" id="IPR017438">
    <property type="entry name" value="ATP-NAD_kinase_N"/>
</dbReference>
<keyword evidence="3" id="KW-0418">Kinase</keyword>
<keyword evidence="5" id="KW-0520">NAD</keyword>
<dbReference type="HAMAP" id="MF_00361">
    <property type="entry name" value="NAD_kinase"/>
    <property type="match status" value="1"/>
</dbReference>
<evidence type="ECO:0000313" key="6">
    <source>
        <dbReference type="EMBL" id="EXX70060.1"/>
    </source>
</evidence>
<keyword evidence="2" id="KW-0808">Transferase</keyword>
<evidence type="ECO:0000256" key="5">
    <source>
        <dbReference type="ARBA" id="ARBA00023027"/>
    </source>
</evidence>
<dbReference type="Proteomes" id="UP000022910">
    <property type="component" value="Unassembled WGS sequence"/>
</dbReference>
<dbReference type="InterPro" id="IPR017437">
    <property type="entry name" value="ATP-NAD_kinase_PpnK-typ_C"/>
</dbReference>
<keyword evidence="7" id="KW-1185">Reference proteome</keyword>
<dbReference type="EMBL" id="JEMT01016708">
    <property type="protein sequence ID" value="EXX70060.1"/>
    <property type="molecule type" value="Genomic_DNA"/>
</dbReference>
<proteinExistence type="inferred from homology"/>
<sequence length="454" mass="52340">MSDVDSKLDIKLTFREESVYVVIEKNKLNYEEIQNQFIKKFEHFVPEKCKIQWKDRDCDWILWEKDDADDVDSIKIIKSMANYNHNILNFRGVIIDHVLENINGGDTLSVKALVKSYNHALNENRNMAERGIQLDIIRHIMIVTKPSDHRLIDSTREVAIWLIESYHQIHVYIDHNFKNDYESVISEHENYKNRIHFWSTNETRENIDLIVTLGGDGTVLFSSWMFQRDVPPLLSFHLGSLGFLTLFDFDDHRRVLRNVIEEGGVRINVRMRLNCSIYRNNKKEIDNIDFNSEPSESFQVLNELYIDRGDAGNMLEMILCMDGCQITSIWADGLIMATSTGSTAYSLSAGGSLVHPDQNSILITPIAPHTLTARPMIIPGFKKISISVPFTSRISGWVSFDGRNRTSLALGDTIVVTASTYPLLSICRKDPYEDWFRGLSQILNWNHRIPQRPT</sequence>
<dbReference type="AlphaFoldDB" id="A0A015JRX9"/>
<dbReference type="Pfam" id="PF20143">
    <property type="entry name" value="NAD_kinase_C"/>
    <property type="match status" value="1"/>
</dbReference>
<dbReference type="PANTHER" id="PTHR20275:SF0">
    <property type="entry name" value="NAD KINASE"/>
    <property type="match status" value="1"/>
</dbReference>
<organism evidence="6 7">
    <name type="scientific">Rhizophagus irregularis (strain DAOM 197198w)</name>
    <name type="common">Glomus intraradices</name>
    <dbReference type="NCBI Taxonomy" id="1432141"/>
    <lineage>
        <taxon>Eukaryota</taxon>
        <taxon>Fungi</taxon>
        <taxon>Fungi incertae sedis</taxon>
        <taxon>Mucoromycota</taxon>
        <taxon>Glomeromycotina</taxon>
        <taxon>Glomeromycetes</taxon>
        <taxon>Glomerales</taxon>
        <taxon>Glomeraceae</taxon>
        <taxon>Rhizophagus</taxon>
    </lineage>
</organism>
<name>A0A015JRX9_RHIIW</name>
<dbReference type="InterPro" id="IPR002504">
    <property type="entry name" value="NADK"/>
</dbReference>
<evidence type="ECO:0000256" key="3">
    <source>
        <dbReference type="ARBA" id="ARBA00022777"/>
    </source>
</evidence>
<evidence type="ECO:0000313" key="7">
    <source>
        <dbReference type="Proteomes" id="UP000022910"/>
    </source>
</evidence>
<protein>
    <submittedName>
        <fullName evidence="6">Yef1p</fullName>
    </submittedName>
</protein>
<gene>
    <name evidence="6" type="ORF">RirG_090810</name>
</gene>
<accession>A0A015JRX9</accession>
<dbReference type="OrthoDB" id="24581at2759"/>
<dbReference type="GO" id="GO:0019674">
    <property type="term" value="P:NAD+ metabolic process"/>
    <property type="evidence" value="ECO:0007669"/>
    <property type="project" value="InterPro"/>
</dbReference>
<evidence type="ECO:0000256" key="4">
    <source>
        <dbReference type="ARBA" id="ARBA00022857"/>
    </source>
</evidence>
<comment type="caution">
    <text evidence="6">The sequence shown here is derived from an EMBL/GenBank/DDBJ whole genome shotgun (WGS) entry which is preliminary data.</text>
</comment>
<dbReference type="InterPro" id="IPR016064">
    <property type="entry name" value="NAD/diacylglycerol_kinase_sf"/>
</dbReference>
<dbReference type="Gene3D" id="3.40.50.10330">
    <property type="entry name" value="Probable inorganic polyphosphate/atp-NAD kinase, domain 1"/>
    <property type="match status" value="1"/>
</dbReference>
<dbReference type="HOGENOM" id="CLU_008831_10_3_1"/>
<dbReference type="SUPFAM" id="SSF111331">
    <property type="entry name" value="NAD kinase/diacylglycerol kinase-like"/>
    <property type="match status" value="1"/>
</dbReference>
<dbReference type="OMA" id="MRMRLCC"/>
<dbReference type="STRING" id="1432141.A0A015JRX9"/>
<dbReference type="GO" id="GO:0006741">
    <property type="term" value="P:NADP+ biosynthetic process"/>
    <property type="evidence" value="ECO:0007669"/>
    <property type="project" value="InterPro"/>
</dbReference>
<dbReference type="Pfam" id="PF01513">
    <property type="entry name" value="NAD_kinase"/>
    <property type="match status" value="1"/>
</dbReference>
<evidence type="ECO:0000256" key="1">
    <source>
        <dbReference type="ARBA" id="ARBA00010995"/>
    </source>
</evidence>
<comment type="similarity">
    <text evidence="1">Belongs to the NAD kinase family.</text>
</comment>
<evidence type="ECO:0000256" key="2">
    <source>
        <dbReference type="ARBA" id="ARBA00022679"/>
    </source>
</evidence>
<keyword evidence="4" id="KW-0521">NADP</keyword>